<evidence type="ECO:0000313" key="2">
    <source>
        <dbReference type="Proteomes" id="UP000295783"/>
    </source>
</evidence>
<dbReference type="RefSeq" id="WP_133613711.1">
    <property type="nucleotide sequence ID" value="NZ_SNYW01000008.1"/>
</dbReference>
<dbReference type="Pfam" id="PF04380">
    <property type="entry name" value="BMFP"/>
    <property type="match status" value="1"/>
</dbReference>
<dbReference type="InterPro" id="IPR007475">
    <property type="entry name" value="UbiK"/>
</dbReference>
<dbReference type="PANTHER" id="PTHR38040">
    <property type="entry name" value="UBIQUINONE BIOSYNTHESIS ACCESSORY FACTOR UBIK"/>
    <property type="match status" value="1"/>
</dbReference>
<gene>
    <name evidence="1" type="ORF">A8950_2252</name>
</gene>
<dbReference type="OrthoDB" id="7392124at2"/>
<comment type="caution">
    <text evidence="1">The sequence shown here is derived from an EMBL/GenBank/DDBJ whole genome shotgun (WGS) entry which is preliminary data.</text>
</comment>
<dbReference type="PANTHER" id="PTHR38040:SF1">
    <property type="entry name" value="UBIQUINONE BIOSYNTHESIS ACCESSORY FACTOR UBIK"/>
    <property type="match status" value="1"/>
</dbReference>
<dbReference type="Proteomes" id="UP000295783">
    <property type="component" value="Unassembled WGS sequence"/>
</dbReference>
<accession>A0A4R6WN16</accession>
<reference evidence="1 2" key="1">
    <citation type="submission" date="2019-03" db="EMBL/GenBank/DDBJ databases">
        <title>Genomic Encyclopedia of Type Strains, Phase III (KMG-III): the genomes of soil and plant-associated and newly described type strains.</title>
        <authorList>
            <person name="Whitman W."/>
        </authorList>
    </citation>
    <scope>NUCLEOTIDE SEQUENCE [LARGE SCALE GENOMIC DNA]</scope>
    <source>
        <strain evidence="1 2">CGMCC 1.7660</strain>
    </source>
</reference>
<organism evidence="1 2">
    <name type="scientific">Dongia mobilis</name>
    <dbReference type="NCBI Taxonomy" id="578943"/>
    <lineage>
        <taxon>Bacteria</taxon>
        <taxon>Pseudomonadati</taxon>
        <taxon>Pseudomonadota</taxon>
        <taxon>Alphaproteobacteria</taxon>
        <taxon>Rhodospirillales</taxon>
        <taxon>Dongiaceae</taxon>
        <taxon>Dongia</taxon>
    </lineage>
</organism>
<name>A0A4R6WN16_9PROT</name>
<dbReference type="GO" id="GO:0005829">
    <property type="term" value="C:cytosol"/>
    <property type="evidence" value="ECO:0007669"/>
    <property type="project" value="TreeGrafter"/>
</dbReference>
<sequence length="100" mass="10945">MQSDNRILDDMAKVATGALGSLTGLKQEIEGKVQQHLERLLGRMNLVSREEFEAMKAVAQEARAEQIRLARRVEALEARLGEKAAAPVHDAAATPDKPNL</sequence>
<proteinExistence type="predicted"/>
<keyword evidence="2" id="KW-1185">Reference proteome</keyword>
<dbReference type="AlphaFoldDB" id="A0A4R6WN16"/>
<evidence type="ECO:0000313" key="1">
    <source>
        <dbReference type="EMBL" id="TDQ82429.1"/>
    </source>
</evidence>
<dbReference type="EMBL" id="SNYW01000008">
    <property type="protein sequence ID" value="TDQ82429.1"/>
    <property type="molecule type" value="Genomic_DNA"/>
</dbReference>
<protein>
    <submittedName>
        <fullName evidence="1">BMFP domain-containing protein YqiC</fullName>
    </submittedName>
</protein>